<feature type="non-terminal residue" evidence="2">
    <location>
        <position position="74"/>
    </location>
</feature>
<gene>
    <name evidence="2" type="ORF">IPOD504_LOCUS12192</name>
</gene>
<dbReference type="Proteomes" id="UP000837857">
    <property type="component" value="Chromosome 3"/>
</dbReference>
<organism evidence="2 3">
    <name type="scientific">Iphiclides podalirius</name>
    <name type="common">scarce swallowtail</name>
    <dbReference type="NCBI Taxonomy" id="110791"/>
    <lineage>
        <taxon>Eukaryota</taxon>
        <taxon>Metazoa</taxon>
        <taxon>Ecdysozoa</taxon>
        <taxon>Arthropoda</taxon>
        <taxon>Hexapoda</taxon>
        <taxon>Insecta</taxon>
        <taxon>Pterygota</taxon>
        <taxon>Neoptera</taxon>
        <taxon>Endopterygota</taxon>
        <taxon>Lepidoptera</taxon>
        <taxon>Glossata</taxon>
        <taxon>Ditrysia</taxon>
        <taxon>Papilionoidea</taxon>
        <taxon>Papilionidae</taxon>
        <taxon>Papilioninae</taxon>
        <taxon>Iphiclides</taxon>
    </lineage>
</organism>
<evidence type="ECO:0000313" key="3">
    <source>
        <dbReference type="Proteomes" id="UP000837857"/>
    </source>
</evidence>
<keyword evidence="3" id="KW-1185">Reference proteome</keyword>
<dbReference type="EMBL" id="OW152815">
    <property type="protein sequence ID" value="CAH2062803.1"/>
    <property type="molecule type" value="Genomic_DNA"/>
</dbReference>
<feature type="region of interest" description="Disordered" evidence="1">
    <location>
        <begin position="1"/>
        <end position="21"/>
    </location>
</feature>
<accession>A0ABN8IP62</accession>
<sequence>MSSEGGLTRSLSDTWQKPLRAQQHPRRGYFAHLLLRGETTRGVEVTGYKLAQIGVIRAGARGYSRQWEDPSKIY</sequence>
<evidence type="ECO:0000313" key="2">
    <source>
        <dbReference type="EMBL" id="CAH2062803.1"/>
    </source>
</evidence>
<name>A0ABN8IP62_9NEOP</name>
<proteinExistence type="predicted"/>
<reference evidence="2" key="1">
    <citation type="submission" date="2022-03" db="EMBL/GenBank/DDBJ databases">
        <authorList>
            <person name="Martin H S."/>
        </authorList>
    </citation>
    <scope>NUCLEOTIDE SEQUENCE</scope>
</reference>
<protein>
    <submittedName>
        <fullName evidence="2">Uncharacterized protein</fullName>
    </submittedName>
</protein>
<evidence type="ECO:0000256" key="1">
    <source>
        <dbReference type="SAM" id="MobiDB-lite"/>
    </source>
</evidence>
<feature type="compositionally biased region" description="Polar residues" evidence="1">
    <location>
        <begin position="1"/>
        <end position="15"/>
    </location>
</feature>